<comment type="catalytic activity">
    <reaction evidence="1">
        <text>ATP + protein L-histidine = ADP + protein N-phospho-L-histidine.</text>
        <dbReference type="EC" id="2.7.13.3"/>
    </reaction>
</comment>
<dbReference type="InterPro" id="IPR011622">
    <property type="entry name" value="7TMR_DISM_rcpt_extracell_dom2"/>
</dbReference>
<keyword evidence="5" id="KW-0547">Nucleotide-binding</keyword>
<keyword evidence="6" id="KW-0418">Kinase</keyword>
<evidence type="ECO:0000313" key="11">
    <source>
        <dbReference type="Proteomes" id="UP000251311"/>
    </source>
</evidence>
<keyword evidence="7" id="KW-0067">ATP-binding</keyword>
<dbReference type="SUPFAM" id="SSF55874">
    <property type="entry name" value="ATPase domain of HSP90 chaperone/DNA topoisomerase II/histidine kinase"/>
    <property type="match status" value="1"/>
</dbReference>
<keyword evidence="8" id="KW-1133">Transmembrane helix</keyword>
<dbReference type="InterPro" id="IPR036890">
    <property type="entry name" value="HATPase_C_sf"/>
</dbReference>
<dbReference type="InterPro" id="IPR005467">
    <property type="entry name" value="His_kinase_dom"/>
</dbReference>
<evidence type="ECO:0000313" key="10">
    <source>
        <dbReference type="EMBL" id="PUE66259.1"/>
    </source>
</evidence>
<feature type="transmembrane region" description="Helical" evidence="8">
    <location>
        <begin position="322"/>
        <end position="342"/>
    </location>
</feature>
<keyword evidence="4" id="KW-0808">Transferase</keyword>
<dbReference type="InterPro" id="IPR011623">
    <property type="entry name" value="7TMR_DISM_rcpt_extracell_dom1"/>
</dbReference>
<feature type="transmembrane region" description="Helical" evidence="8">
    <location>
        <begin position="234"/>
        <end position="257"/>
    </location>
</feature>
<dbReference type="PANTHER" id="PTHR41523:SF8">
    <property type="entry name" value="ETHYLENE RESPONSE SENSOR PROTEIN"/>
    <property type="match status" value="1"/>
</dbReference>
<keyword evidence="11" id="KW-1185">Reference proteome</keyword>
<dbReference type="Pfam" id="PF07568">
    <property type="entry name" value="HisKA_2"/>
    <property type="match status" value="1"/>
</dbReference>
<evidence type="ECO:0000256" key="3">
    <source>
        <dbReference type="ARBA" id="ARBA00022553"/>
    </source>
</evidence>
<evidence type="ECO:0000259" key="9">
    <source>
        <dbReference type="PROSITE" id="PS50109"/>
    </source>
</evidence>
<feature type="transmembrane region" description="Helical" evidence="8">
    <location>
        <begin position="269"/>
        <end position="288"/>
    </location>
</feature>
<dbReference type="Pfam" id="PF07696">
    <property type="entry name" value="7TMR-DISMED2"/>
    <property type="match status" value="1"/>
</dbReference>
<dbReference type="Gene3D" id="2.60.40.2380">
    <property type="match status" value="1"/>
</dbReference>
<sequence length="621" mass="73662">MRKFFIIFFIFLSFLYAKDLTLNLDNQTAVYDNFKIEYFFDKTELLTINDLEKKEFENVSKNSFSLGYSKQNVWLKINLFNQSDNEDFILTLNETFYEKANLYYKKDGKLIEINNGLFLPLEKREVRYNKLSFKLNLEKNSKYEIFILLNGKYSYFGKVSILKENYFKINSFLDMNNIYLLIFGTTSIILIFSLGLWISLREKIYYYYSGYTFFNIIYLIKMSGLLSFVNLEEYIYVLQSSAAFLEGFLILFSLEYLNTKKYLSKYHKYLRLFSIPYFLIGFILIFDYQPWNQILNIMSLLIIVVFLPLSIYLYFKGHKKSVYYTLALLLYFCLAMLFLLMIQGKLGYTNLTRYGLVFATTLENIIFSIMIISRYNDMKNKEIQSQEELINIKINQENILKNEVIKRTDELTLTNNKLSNLLKERELLLKEILHRVKNNFHMIIGILHFESQKHKNTDIFSELMNRIKSMSKIHEYLLYTSKDLKKIKVKDYLKDIIQNISHSYTNSKINISSIIEDLHLELDEIISLSIIINEIINNSIKHHKNSEDIVISLSLKKQNNKYVLEIKDNGAGFNLQEVEEGLGLKLVKDFASKLANCKYENYFNEGNIFMLSFEIRGNYEI</sequence>
<comment type="caution">
    <text evidence="10">The sequence shown here is derived from an EMBL/GenBank/DDBJ whole genome shotgun (WGS) entry which is preliminary data.</text>
</comment>
<dbReference type="InterPro" id="IPR011495">
    <property type="entry name" value="Sig_transdc_His_kin_sub2_dim/P"/>
</dbReference>
<dbReference type="Gene3D" id="3.30.565.10">
    <property type="entry name" value="Histidine kinase-like ATPase, C-terminal domain"/>
    <property type="match status" value="1"/>
</dbReference>
<keyword evidence="8" id="KW-0812">Transmembrane</keyword>
<evidence type="ECO:0000256" key="2">
    <source>
        <dbReference type="ARBA" id="ARBA00012438"/>
    </source>
</evidence>
<feature type="transmembrane region" description="Helical" evidence="8">
    <location>
        <begin position="354"/>
        <end position="372"/>
    </location>
</feature>
<dbReference type="RefSeq" id="WP_108527735.1">
    <property type="nucleotide sequence ID" value="NZ_MUXF01000010.1"/>
</dbReference>
<feature type="transmembrane region" description="Helical" evidence="8">
    <location>
        <begin position="178"/>
        <end position="198"/>
    </location>
</feature>
<protein>
    <recommendedName>
        <fullName evidence="2">histidine kinase</fullName>
        <ecNumber evidence="2">2.7.13.3</ecNumber>
    </recommendedName>
</protein>
<keyword evidence="8" id="KW-0472">Membrane</keyword>
<evidence type="ECO:0000256" key="8">
    <source>
        <dbReference type="SAM" id="Phobius"/>
    </source>
</evidence>
<gene>
    <name evidence="10" type="ORF">B0175_06000</name>
</gene>
<name>A0ABX5JGJ8_9BACT</name>
<dbReference type="EC" id="2.7.13.3" evidence="2"/>
<reference evidence="10 11" key="1">
    <citation type="submission" date="2017-02" db="EMBL/GenBank/DDBJ databases">
        <title>Arcobacter lacus sp. nov., a new species isolated from reclaimed water.</title>
        <authorList>
            <person name="Figueras M.J."/>
            <person name="Perez-Cataluna A."/>
            <person name="Salas-Masso N."/>
        </authorList>
    </citation>
    <scope>NUCLEOTIDE SEQUENCE [LARGE SCALE GENOMIC DNA]</scope>
    <source>
        <strain evidence="10 11">RW43-9</strain>
    </source>
</reference>
<dbReference type="PROSITE" id="PS50109">
    <property type="entry name" value="HIS_KIN"/>
    <property type="match status" value="1"/>
</dbReference>
<feature type="transmembrane region" description="Helical" evidence="8">
    <location>
        <begin position="294"/>
        <end position="315"/>
    </location>
</feature>
<evidence type="ECO:0000256" key="1">
    <source>
        <dbReference type="ARBA" id="ARBA00000085"/>
    </source>
</evidence>
<proteinExistence type="predicted"/>
<evidence type="ECO:0000256" key="6">
    <source>
        <dbReference type="ARBA" id="ARBA00022777"/>
    </source>
</evidence>
<evidence type="ECO:0000256" key="4">
    <source>
        <dbReference type="ARBA" id="ARBA00022679"/>
    </source>
</evidence>
<dbReference type="PANTHER" id="PTHR41523">
    <property type="entry name" value="TWO-COMPONENT SYSTEM SENSOR PROTEIN"/>
    <property type="match status" value="1"/>
</dbReference>
<evidence type="ECO:0000256" key="5">
    <source>
        <dbReference type="ARBA" id="ARBA00022741"/>
    </source>
</evidence>
<feature type="domain" description="Histidine kinase" evidence="9">
    <location>
        <begin position="431"/>
        <end position="621"/>
    </location>
</feature>
<keyword evidence="3" id="KW-0597">Phosphoprotein</keyword>
<dbReference type="EMBL" id="MUXF01000010">
    <property type="protein sequence ID" value="PUE66259.1"/>
    <property type="molecule type" value="Genomic_DNA"/>
</dbReference>
<accession>A0ABX5JGJ8</accession>
<dbReference type="Proteomes" id="UP000251311">
    <property type="component" value="Unassembled WGS sequence"/>
</dbReference>
<dbReference type="InterPro" id="IPR003594">
    <property type="entry name" value="HATPase_dom"/>
</dbReference>
<evidence type="ECO:0000256" key="7">
    <source>
        <dbReference type="ARBA" id="ARBA00022840"/>
    </source>
</evidence>
<feature type="transmembrane region" description="Helical" evidence="8">
    <location>
        <begin position="205"/>
        <end position="228"/>
    </location>
</feature>
<organism evidence="10 11">
    <name type="scientific">Arcobacter lacus</name>
    <dbReference type="NCBI Taxonomy" id="1912876"/>
    <lineage>
        <taxon>Bacteria</taxon>
        <taxon>Pseudomonadati</taxon>
        <taxon>Campylobacterota</taxon>
        <taxon>Epsilonproteobacteria</taxon>
        <taxon>Campylobacterales</taxon>
        <taxon>Arcobacteraceae</taxon>
        <taxon>Arcobacter</taxon>
    </lineage>
</organism>
<dbReference type="Pfam" id="PF02518">
    <property type="entry name" value="HATPase_c"/>
    <property type="match status" value="1"/>
</dbReference>
<dbReference type="Gene3D" id="3.30.450.20">
    <property type="entry name" value="PAS domain"/>
    <property type="match status" value="1"/>
</dbReference>
<dbReference type="Pfam" id="PF07695">
    <property type="entry name" value="7TMR-DISM_7TM"/>
    <property type="match status" value="1"/>
</dbReference>